<dbReference type="NCBIfam" id="NF004477">
    <property type="entry name" value="PRK05815.1-1"/>
    <property type="match status" value="1"/>
</dbReference>
<evidence type="ECO:0000256" key="7">
    <source>
        <dbReference type="ARBA" id="ARBA00022989"/>
    </source>
</evidence>
<dbReference type="CDD" id="cd00310">
    <property type="entry name" value="ATP-synt_Fo_a_6"/>
    <property type="match status" value="1"/>
</dbReference>
<dbReference type="HAMAP" id="MF_01393">
    <property type="entry name" value="ATP_synth_a_bact"/>
    <property type="match status" value="1"/>
</dbReference>
<dbReference type="EMBL" id="CP093379">
    <property type="protein sequence ID" value="UNM96109.1"/>
    <property type="molecule type" value="Genomic_DNA"/>
</dbReference>
<dbReference type="PANTHER" id="PTHR42823:SF3">
    <property type="entry name" value="ATP SYNTHASE SUBUNIT A, CHLOROPLASTIC"/>
    <property type="match status" value="1"/>
</dbReference>
<keyword evidence="6 11" id="KW-0375">Hydrogen ion transport</keyword>
<keyword evidence="3 11" id="KW-0813">Transport</keyword>
<evidence type="ECO:0000256" key="11">
    <source>
        <dbReference type="HAMAP-Rule" id="MF_01393"/>
    </source>
</evidence>
<feature type="transmembrane region" description="Helical" evidence="11">
    <location>
        <begin position="95"/>
        <end position="113"/>
    </location>
</feature>
<dbReference type="Proteomes" id="UP000829542">
    <property type="component" value="Chromosome"/>
</dbReference>
<accession>A0ABY3X333</accession>
<keyword evidence="7 11" id="KW-1133">Transmembrane helix</keyword>
<feature type="transmembrane region" description="Helical" evidence="11">
    <location>
        <begin position="247"/>
        <end position="269"/>
    </location>
</feature>
<keyword evidence="14" id="KW-1185">Reference proteome</keyword>
<dbReference type="InterPro" id="IPR035908">
    <property type="entry name" value="F0_ATP_A_sf"/>
</dbReference>
<dbReference type="InterPro" id="IPR000568">
    <property type="entry name" value="ATP_synth_F0_asu"/>
</dbReference>
<keyword evidence="10 11" id="KW-0066">ATP synthesis</keyword>
<organism evidence="13 14">
    <name type="scientific">Ignatzschineria rhizosphaerae</name>
    <dbReference type="NCBI Taxonomy" id="2923279"/>
    <lineage>
        <taxon>Bacteria</taxon>
        <taxon>Pseudomonadati</taxon>
        <taxon>Pseudomonadota</taxon>
        <taxon>Gammaproteobacteria</taxon>
        <taxon>Cardiobacteriales</taxon>
        <taxon>Ignatzschineriaceae</taxon>
        <taxon>Ignatzschineria</taxon>
    </lineage>
</organism>
<keyword evidence="5 11" id="KW-0812">Transmembrane</keyword>
<reference evidence="13 14" key="1">
    <citation type="submission" date="2022-03" db="EMBL/GenBank/DDBJ databases">
        <title>Ignatzschineria rhizosphaerae HR5S32.</title>
        <authorList>
            <person name="Sun J.Q."/>
            <person name="Feng J.Y."/>
        </authorList>
    </citation>
    <scope>NUCLEOTIDE SEQUENCE [LARGE SCALE GENOMIC DNA]</scope>
    <source>
        <strain evidence="13 14">HR5S32</strain>
    </source>
</reference>
<sequence>MANEHTNAEYIGHHLVNLNQRGTPQEATEFVNFGLINLDTTFWSILCGIIVILFLFAASRKATSGVPGRFQAFVEILVEFAEKQSRTLVNGPQGFIAPLGLTIFLWVIVMNSLDFLPVDLAPKVIDALGLGGENGLLPYHKILPTADVSATLGMSTAVLALVVFYSIKAKGFGFIKELLSAPFGYWLAPVNLVLNIVEYVSKGFSLGMRLFGNMFAGELIFMLIALLGATGTLWGIGLHVLAGSAWAIFHILIVILQAYIFMTLTLVYLGQAHESH</sequence>
<keyword evidence="8 11" id="KW-0406">Ion transport</keyword>
<dbReference type="InterPro" id="IPR045082">
    <property type="entry name" value="ATP_syn_F0_a_bact/chloroplast"/>
</dbReference>
<comment type="similarity">
    <text evidence="2 11 12">Belongs to the ATPase A chain family.</text>
</comment>
<feature type="transmembrane region" description="Helical" evidence="11">
    <location>
        <begin position="148"/>
        <end position="167"/>
    </location>
</feature>
<keyword evidence="11" id="KW-1003">Cell membrane</keyword>
<protein>
    <recommendedName>
        <fullName evidence="11 12">ATP synthase subunit a</fullName>
    </recommendedName>
    <alternativeName>
        <fullName evidence="11">ATP synthase F0 sector subunit a</fullName>
    </alternativeName>
    <alternativeName>
        <fullName evidence="11">F-ATPase subunit 6</fullName>
    </alternativeName>
</protein>
<evidence type="ECO:0000256" key="12">
    <source>
        <dbReference type="RuleBase" id="RU000483"/>
    </source>
</evidence>
<gene>
    <name evidence="11 13" type="primary">atpB</name>
    <name evidence="13" type="ORF">MMG00_13065</name>
</gene>
<dbReference type="InterPro" id="IPR023011">
    <property type="entry name" value="ATP_synth_F0_asu_AS"/>
</dbReference>
<evidence type="ECO:0000256" key="10">
    <source>
        <dbReference type="ARBA" id="ARBA00023310"/>
    </source>
</evidence>
<dbReference type="Pfam" id="PF00119">
    <property type="entry name" value="ATP-synt_A"/>
    <property type="match status" value="1"/>
</dbReference>
<evidence type="ECO:0000256" key="1">
    <source>
        <dbReference type="ARBA" id="ARBA00004141"/>
    </source>
</evidence>
<dbReference type="NCBIfam" id="TIGR01131">
    <property type="entry name" value="ATP_synt_6_or_A"/>
    <property type="match status" value="1"/>
</dbReference>
<comment type="subcellular location">
    <subcellularLocation>
        <location evidence="11 12">Cell membrane</location>
        <topology evidence="11 12">Multi-pass membrane protein</topology>
    </subcellularLocation>
    <subcellularLocation>
        <location evidence="1">Membrane</location>
        <topology evidence="1">Multi-pass membrane protein</topology>
    </subcellularLocation>
</comment>
<dbReference type="PROSITE" id="PS00449">
    <property type="entry name" value="ATPASE_A"/>
    <property type="match status" value="1"/>
</dbReference>
<comment type="function">
    <text evidence="11 12">Key component of the proton channel; it plays a direct role in the translocation of protons across the membrane.</text>
</comment>
<proteinExistence type="inferred from homology"/>
<keyword evidence="9 11" id="KW-0472">Membrane</keyword>
<evidence type="ECO:0000256" key="8">
    <source>
        <dbReference type="ARBA" id="ARBA00023065"/>
    </source>
</evidence>
<name>A0ABY3X333_9GAMM</name>
<evidence type="ECO:0000256" key="2">
    <source>
        <dbReference type="ARBA" id="ARBA00006810"/>
    </source>
</evidence>
<feature type="transmembrane region" description="Helical" evidence="11">
    <location>
        <begin position="219"/>
        <end position="241"/>
    </location>
</feature>
<evidence type="ECO:0000313" key="14">
    <source>
        <dbReference type="Proteomes" id="UP000829542"/>
    </source>
</evidence>
<evidence type="ECO:0000256" key="4">
    <source>
        <dbReference type="ARBA" id="ARBA00022547"/>
    </source>
</evidence>
<evidence type="ECO:0000313" key="13">
    <source>
        <dbReference type="EMBL" id="UNM96109.1"/>
    </source>
</evidence>
<evidence type="ECO:0000256" key="3">
    <source>
        <dbReference type="ARBA" id="ARBA00022448"/>
    </source>
</evidence>
<dbReference type="SUPFAM" id="SSF81336">
    <property type="entry name" value="F1F0 ATP synthase subunit A"/>
    <property type="match status" value="1"/>
</dbReference>
<keyword evidence="4 11" id="KW-0138">CF(0)</keyword>
<feature type="transmembrane region" description="Helical" evidence="11">
    <location>
        <begin position="41"/>
        <end position="59"/>
    </location>
</feature>
<evidence type="ECO:0000256" key="5">
    <source>
        <dbReference type="ARBA" id="ARBA00022692"/>
    </source>
</evidence>
<dbReference type="RefSeq" id="WP_242149058.1">
    <property type="nucleotide sequence ID" value="NZ_CP093379.1"/>
</dbReference>
<evidence type="ECO:0000256" key="6">
    <source>
        <dbReference type="ARBA" id="ARBA00022781"/>
    </source>
</evidence>
<dbReference type="PANTHER" id="PTHR42823">
    <property type="entry name" value="ATP SYNTHASE SUBUNIT A, CHLOROPLASTIC"/>
    <property type="match status" value="1"/>
</dbReference>
<evidence type="ECO:0000256" key="9">
    <source>
        <dbReference type="ARBA" id="ARBA00023136"/>
    </source>
</evidence>
<dbReference type="Gene3D" id="1.20.120.220">
    <property type="entry name" value="ATP synthase, F0 complex, subunit A"/>
    <property type="match status" value="1"/>
</dbReference>